<proteinExistence type="predicted"/>
<organism evidence="1 2">
    <name type="scientific">Aspergillus sclerotiicarbonarius (strain CBS 121057 / IBT 28362)</name>
    <dbReference type="NCBI Taxonomy" id="1448318"/>
    <lineage>
        <taxon>Eukaryota</taxon>
        <taxon>Fungi</taxon>
        <taxon>Dikarya</taxon>
        <taxon>Ascomycota</taxon>
        <taxon>Pezizomycotina</taxon>
        <taxon>Eurotiomycetes</taxon>
        <taxon>Eurotiomycetidae</taxon>
        <taxon>Eurotiales</taxon>
        <taxon>Aspergillaceae</taxon>
        <taxon>Aspergillus</taxon>
        <taxon>Aspergillus subgen. Circumdati</taxon>
    </lineage>
</organism>
<gene>
    <name evidence="1" type="ORF">BO78DRAFT_101565</name>
</gene>
<reference evidence="1 2" key="1">
    <citation type="submission" date="2018-02" db="EMBL/GenBank/DDBJ databases">
        <title>The genomes of Aspergillus section Nigri reveals drivers in fungal speciation.</title>
        <authorList>
            <consortium name="DOE Joint Genome Institute"/>
            <person name="Vesth T.C."/>
            <person name="Nybo J."/>
            <person name="Theobald S."/>
            <person name="Brandl J."/>
            <person name="Frisvad J.C."/>
            <person name="Nielsen K.F."/>
            <person name="Lyhne E.K."/>
            <person name="Kogle M.E."/>
            <person name="Kuo A."/>
            <person name="Riley R."/>
            <person name="Clum A."/>
            <person name="Nolan M."/>
            <person name="Lipzen A."/>
            <person name="Salamov A."/>
            <person name="Henrissat B."/>
            <person name="Wiebenga A."/>
            <person name="De vries R.P."/>
            <person name="Grigoriev I.V."/>
            <person name="Mortensen U.H."/>
            <person name="Andersen M.R."/>
            <person name="Baker S.E."/>
        </authorList>
    </citation>
    <scope>NUCLEOTIDE SEQUENCE [LARGE SCALE GENOMIC DNA]</scope>
    <source>
        <strain evidence="1 2">CBS 121057</strain>
    </source>
</reference>
<sequence>MAAFLGGCTDVTTVYSKHNYFVPFFLSLYKRREGILIFAFGFLFLMREATSTFGSTCKFWNNTRTLAWPKRGL</sequence>
<dbReference type="Proteomes" id="UP000248423">
    <property type="component" value="Unassembled WGS sequence"/>
</dbReference>
<evidence type="ECO:0000313" key="2">
    <source>
        <dbReference type="Proteomes" id="UP000248423"/>
    </source>
</evidence>
<keyword evidence="2" id="KW-1185">Reference proteome</keyword>
<dbReference type="VEuPathDB" id="FungiDB:BO78DRAFT_101565"/>
<dbReference type="AlphaFoldDB" id="A0A319ERC6"/>
<accession>A0A319ERC6</accession>
<name>A0A319ERC6_ASPSB</name>
<dbReference type="EMBL" id="KZ826317">
    <property type="protein sequence ID" value="PYI11811.1"/>
    <property type="molecule type" value="Genomic_DNA"/>
</dbReference>
<evidence type="ECO:0000313" key="1">
    <source>
        <dbReference type="EMBL" id="PYI11811.1"/>
    </source>
</evidence>
<protein>
    <submittedName>
        <fullName evidence="1">Uncharacterized protein</fullName>
    </submittedName>
</protein>